<accession>A0A2I1FSZ2</accession>
<protein>
    <submittedName>
        <fullName evidence="2">Uncharacterized protein</fullName>
    </submittedName>
</protein>
<evidence type="ECO:0000313" key="3">
    <source>
        <dbReference type="Proteomes" id="UP000234323"/>
    </source>
</evidence>
<organism evidence="2 3">
    <name type="scientific">Rhizophagus irregularis</name>
    <dbReference type="NCBI Taxonomy" id="588596"/>
    <lineage>
        <taxon>Eukaryota</taxon>
        <taxon>Fungi</taxon>
        <taxon>Fungi incertae sedis</taxon>
        <taxon>Mucoromycota</taxon>
        <taxon>Glomeromycotina</taxon>
        <taxon>Glomeromycetes</taxon>
        <taxon>Glomerales</taxon>
        <taxon>Glomeraceae</taxon>
        <taxon>Rhizophagus</taxon>
    </lineage>
</organism>
<sequence>MEEVETQNNTLTIEVSNDIPSETKDEEIEKHKKSIYRIIVSQYINEEYGPENYVVTYSREDKSVLGWSIDIEKNGPQQPDVYFKVDQIDDLFNNLCDYAQLSKKILSIYYSGKHCKYLLWTQNNSNLILCLINNYIVIVGLIDLNNDRTSSDRFLELKNPISCGVGEFGHNAIGFLPNGDLIHVSSSDRKIYKYRLTDKPKNKVPWECSQIIDIKIPKDLINSQINLDYCPIYDISNKIISNC</sequence>
<proteinExistence type="predicted"/>
<name>A0A2I1FSZ2_9GLOM</name>
<dbReference type="VEuPathDB" id="FungiDB:RhiirFUN_007241"/>
<dbReference type="VEuPathDB" id="FungiDB:FUN_005072"/>
<feature type="compositionally biased region" description="Polar residues" evidence="1">
    <location>
        <begin position="1"/>
        <end position="20"/>
    </location>
</feature>
<dbReference type="Proteomes" id="UP000234323">
    <property type="component" value="Unassembled WGS sequence"/>
</dbReference>
<feature type="region of interest" description="Disordered" evidence="1">
    <location>
        <begin position="1"/>
        <end position="26"/>
    </location>
</feature>
<keyword evidence="3" id="KW-1185">Reference proteome</keyword>
<reference evidence="2 3" key="1">
    <citation type="submission" date="2015-10" db="EMBL/GenBank/DDBJ databases">
        <title>Genome analyses suggest a sexual origin of heterokaryosis in a supposedly ancient asexual fungus.</title>
        <authorList>
            <person name="Ropars J."/>
            <person name="Sedzielewska K."/>
            <person name="Noel J."/>
            <person name="Charron P."/>
            <person name="Farinelli L."/>
            <person name="Marton T."/>
            <person name="Kruger M."/>
            <person name="Pelin A."/>
            <person name="Brachmann A."/>
            <person name="Corradi N."/>
        </authorList>
    </citation>
    <scope>NUCLEOTIDE SEQUENCE [LARGE SCALE GENOMIC DNA]</scope>
    <source>
        <strain evidence="2 3">A4</strain>
    </source>
</reference>
<dbReference type="SUPFAM" id="SSF50978">
    <property type="entry name" value="WD40 repeat-like"/>
    <property type="match status" value="1"/>
</dbReference>
<comment type="caution">
    <text evidence="2">The sequence shown here is derived from an EMBL/GenBank/DDBJ whole genome shotgun (WGS) entry which is preliminary data.</text>
</comment>
<evidence type="ECO:0000313" key="2">
    <source>
        <dbReference type="EMBL" id="PKY37491.1"/>
    </source>
</evidence>
<dbReference type="EMBL" id="LLXI01000004">
    <property type="protein sequence ID" value="PKY37491.1"/>
    <property type="molecule type" value="Genomic_DNA"/>
</dbReference>
<gene>
    <name evidence="2" type="ORF">RhiirA4_450353</name>
</gene>
<dbReference type="VEuPathDB" id="FungiDB:RhiirA1_444499"/>
<dbReference type="InterPro" id="IPR036322">
    <property type="entry name" value="WD40_repeat_dom_sf"/>
</dbReference>
<evidence type="ECO:0000256" key="1">
    <source>
        <dbReference type="SAM" id="MobiDB-lite"/>
    </source>
</evidence>
<dbReference type="AlphaFoldDB" id="A0A2I1FSZ2"/>